<dbReference type="GO" id="GO:0008703">
    <property type="term" value="F:5-amino-6-(5-phosphoribosylamino)uracil reductase activity"/>
    <property type="evidence" value="ECO:0007669"/>
    <property type="project" value="InterPro"/>
</dbReference>
<keyword evidence="2" id="KW-0521">NADP</keyword>
<dbReference type="PANTHER" id="PTHR38011">
    <property type="entry name" value="DIHYDROFOLATE REDUCTASE FAMILY PROTEIN (AFU_ORTHOLOGUE AFUA_8G06820)"/>
    <property type="match status" value="1"/>
</dbReference>
<dbReference type="EMBL" id="CAFBLO010000033">
    <property type="protein sequence ID" value="CAB4865416.1"/>
    <property type="molecule type" value="Genomic_DNA"/>
</dbReference>
<sequence length="224" mass="24372">MKISNDHPTVFDFDSRDSARGQTWWNTLGDDWVRVNLISDWLGNLVGDSRSSRDLTGGADRELLSALRAEADVVLVGGETVRVEPDCIPRQIDVVIVSQSGEIPLSALTRARGRITVLHGGSGSTPRPADGVVLKEFTGKAIIAAVRALGYRKIVCEGGPTLASQLADSGFVDEWCQTLSPKLGRRVPDRIAPQFTGTLTNVAHDDEGYRYLRWSRNGAPQMTT</sequence>
<evidence type="ECO:0000313" key="5">
    <source>
        <dbReference type="EMBL" id="CAB4865416.1"/>
    </source>
</evidence>
<reference evidence="5" key="1">
    <citation type="submission" date="2020-05" db="EMBL/GenBank/DDBJ databases">
        <authorList>
            <person name="Chiriac C."/>
            <person name="Salcher M."/>
            <person name="Ghai R."/>
            <person name="Kavagutti S V."/>
        </authorList>
    </citation>
    <scope>NUCLEOTIDE SEQUENCE</scope>
</reference>
<feature type="domain" description="Bacterial bifunctional deaminase-reductase C-terminal" evidence="4">
    <location>
        <begin position="44"/>
        <end position="183"/>
    </location>
</feature>
<evidence type="ECO:0000259" key="4">
    <source>
        <dbReference type="Pfam" id="PF01872"/>
    </source>
</evidence>
<dbReference type="GO" id="GO:0009231">
    <property type="term" value="P:riboflavin biosynthetic process"/>
    <property type="evidence" value="ECO:0007669"/>
    <property type="project" value="InterPro"/>
</dbReference>
<protein>
    <submittedName>
        <fullName evidence="5">Unannotated protein</fullName>
    </submittedName>
</protein>
<proteinExistence type="predicted"/>
<dbReference type="Pfam" id="PF01872">
    <property type="entry name" value="RibD_C"/>
    <property type="match status" value="1"/>
</dbReference>
<gene>
    <name evidence="5" type="ORF">UFOPK3364_00475</name>
</gene>
<dbReference type="PANTHER" id="PTHR38011:SF7">
    <property type="entry name" value="2,5-DIAMINO-6-RIBOSYLAMINO-4(3H)-PYRIMIDINONE 5'-PHOSPHATE REDUCTASE"/>
    <property type="match status" value="1"/>
</dbReference>
<accession>A0A6J7D4S7</accession>
<name>A0A6J7D4S7_9ZZZZ</name>
<dbReference type="AlphaFoldDB" id="A0A6J7D4S7"/>
<dbReference type="InterPro" id="IPR050765">
    <property type="entry name" value="Riboflavin_Biosynth_HTPR"/>
</dbReference>
<organism evidence="5">
    <name type="scientific">freshwater metagenome</name>
    <dbReference type="NCBI Taxonomy" id="449393"/>
    <lineage>
        <taxon>unclassified sequences</taxon>
        <taxon>metagenomes</taxon>
        <taxon>ecological metagenomes</taxon>
    </lineage>
</organism>
<evidence type="ECO:0000256" key="1">
    <source>
        <dbReference type="ARBA" id="ARBA00005104"/>
    </source>
</evidence>
<evidence type="ECO:0000256" key="2">
    <source>
        <dbReference type="ARBA" id="ARBA00022857"/>
    </source>
</evidence>
<dbReference type="SUPFAM" id="SSF53597">
    <property type="entry name" value="Dihydrofolate reductase-like"/>
    <property type="match status" value="1"/>
</dbReference>
<keyword evidence="3" id="KW-0560">Oxidoreductase</keyword>
<dbReference type="Gene3D" id="3.40.430.10">
    <property type="entry name" value="Dihydrofolate Reductase, subunit A"/>
    <property type="match status" value="1"/>
</dbReference>
<evidence type="ECO:0000256" key="3">
    <source>
        <dbReference type="ARBA" id="ARBA00023002"/>
    </source>
</evidence>
<dbReference type="InterPro" id="IPR002734">
    <property type="entry name" value="RibDG_C"/>
</dbReference>
<comment type="pathway">
    <text evidence="1">Cofactor biosynthesis; riboflavin biosynthesis.</text>
</comment>
<dbReference type="InterPro" id="IPR024072">
    <property type="entry name" value="DHFR-like_dom_sf"/>
</dbReference>